<protein>
    <recommendedName>
        <fullName evidence="4">Lipoprotein</fullName>
    </recommendedName>
</protein>
<reference evidence="2 3" key="1">
    <citation type="submission" date="2016-03" db="EMBL/GenBank/DDBJ databases">
        <title>Genome sequence of Providencia stuartii strain, isolated from the salivary glands of larval Lucilia sericata.</title>
        <authorList>
            <person name="Yuan Y."/>
            <person name="Zhang Y."/>
            <person name="Fu S."/>
            <person name="Crippen T.L."/>
            <person name="Visi D."/>
            <person name="Benbow M.E."/>
            <person name="Allen M."/>
            <person name="Tomberlin J.K."/>
            <person name="Sze S.-H."/>
            <person name="Tarone A.M."/>
        </authorList>
    </citation>
    <scope>NUCLEOTIDE SEQUENCE [LARGE SCALE GENOMIC DNA]</scope>
    <source>
        <strain evidence="2 3">Crippen</strain>
    </source>
</reference>
<feature type="chain" id="PRO_5010349090" description="Lipoprotein" evidence="1">
    <location>
        <begin position="26"/>
        <end position="144"/>
    </location>
</feature>
<dbReference type="Proteomes" id="UP000179588">
    <property type="component" value="Unassembled WGS sequence"/>
</dbReference>
<proteinExistence type="predicted"/>
<keyword evidence="3" id="KW-1185">Reference proteome</keyword>
<dbReference type="EMBL" id="LVIE01000068">
    <property type="protein sequence ID" value="OHT25140.1"/>
    <property type="molecule type" value="Genomic_DNA"/>
</dbReference>
<dbReference type="RefSeq" id="WP_070925920.1">
    <property type="nucleotide sequence ID" value="NZ_CANMXG010000013.1"/>
</dbReference>
<evidence type="ECO:0008006" key="4">
    <source>
        <dbReference type="Google" id="ProtNLM"/>
    </source>
</evidence>
<organism evidence="2 3">
    <name type="scientific">Providencia stuartii</name>
    <dbReference type="NCBI Taxonomy" id="588"/>
    <lineage>
        <taxon>Bacteria</taxon>
        <taxon>Pseudomonadati</taxon>
        <taxon>Pseudomonadota</taxon>
        <taxon>Gammaproteobacteria</taxon>
        <taxon>Enterobacterales</taxon>
        <taxon>Morganellaceae</taxon>
        <taxon>Providencia</taxon>
    </lineage>
</organism>
<keyword evidence="1" id="KW-0732">Signal</keyword>
<name>A0A1S1HXQ7_PROST</name>
<dbReference type="OrthoDB" id="6465128at2"/>
<sequence>MKLVIKNQRLILSLCLLMLTTYLSGCSNHPIVRQNSNNTLRLVGHIYSKAIDIPSESIITLSLTSMLTEGDIKPHNLDYKFINQKARRTAEFEIKVPKNFYETTEQLGISARVEKNNELLMMSDKIIPLSKKRSDNIVLTVFPN</sequence>
<evidence type="ECO:0000313" key="2">
    <source>
        <dbReference type="EMBL" id="OHT25140.1"/>
    </source>
</evidence>
<accession>A0A1S1HXQ7</accession>
<evidence type="ECO:0000256" key="1">
    <source>
        <dbReference type="SAM" id="SignalP"/>
    </source>
</evidence>
<dbReference type="AlphaFoldDB" id="A0A1S1HXQ7"/>
<comment type="caution">
    <text evidence="2">The sequence shown here is derived from an EMBL/GenBank/DDBJ whole genome shotgun (WGS) entry which is preliminary data.</text>
</comment>
<gene>
    <name evidence="2" type="ORF">A3Q29_15435</name>
</gene>
<evidence type="ECO:0000313" key="3">
    <source>
        <dbReference type="Proteomes" id="UP000179588"/>
    </source>
</evidence>
<feature type="signal peptide" evidence="1">
    <location>
        <begin position="1"/>
        <end position="25"/>
    </location>
</feature>